<evidence type="ECO:0000313" key="2">
    <source>
        <dbReference type="Proteomes" id="UP000002439"/>
    </source>
</evidence>
<keyword evidence="2" id="KW-1185">Reference proteome</keyword>
<sequence length="41" mass="4449">MPTTHVVSEVDAAGFIWRLGCEKQNILKSYKPPDLEAGGSC</sequence>
<dbReference type="InParanoid" id="Q8ZXE1"/>
<dbReference type="HOGENOM" id="CLU_3263949_0_0_2"/>
<accession>Q8ZXE1</accession>
<protein>
    <submittedName>
        <fullName evidence="1">Uncharacterized protein</fullName>
    </submittedName>
</protein>
<dbReference type="AlphaFoldDB" id="Q8ZXE1"/>
<dbReference type="EMBL" id="AE009441">
    <property type="protein sequence ID" value="AAL63407.1"/>
    <property type="molecule type" value="Genomic_DNA"/>
</dbReference>
<organism evidence="1 2">
    <name type="scientific">Pyrobaculum aerophilum (strain ATCC 51768 / DSM 7523 / JCM 9630 / CIP 104966 / NBRC 100827 / IM2)</name>
    <dbReference type="NCBI Taxonomy" id="178306"/>
    <lineage>
        <taxon>Archaea</taxon>
        <taxon>Thermoproteota</taxon>
        <taxon>Thermoprotei</taxon>
        <taxon>Thermoproteales</taxon>
        <taxon>Thermoproteaceae</taxon>
        <taxon>Pyrobaculum</taxon>
    </lineage>
</organism>
<dbReference type="Proteomes" id="UP000002439">
    <property type="component" value="Chromosome"/>
</dbReference>
<reference evidence="1 2" key="1">
    <citation type="journal article" date="2002" name="Proc. Natl. Acad. Sci. U.S.A.">
        <title>Genome sequence of the hyperthermophilic crenarchaeon Pyrobaculum aerophilum.</title>
        <authorList>
            <person name="Fitz-Gibbon S.T."/>
            <person name="Ladner H."/>
            <person name="Kim U.J."/>
            <person name="Stetter K.O."/>
            <person name="Simon M.I."/>
            <person name="Miller J.H."/>
        </authorList>
    </citation>
    <scope>NUCLEOTIDE SEQUENCE [LARGE SCALE GENOMIC DNA]</scope>
    <source>
        <strain evidence="2">ATCC 51768 / DSM 7523 / JCM 9630 / CIP 104966 / NBRC 100827 / IM2</strain>
    </source>
</reference>
<gene>
    <name evidence="1" type="ordered locus">PAE1326</name>
</gene>
<name>Q8ZXE1_PYRAE</name>
<proteinExistence type="predicted"/>
<dbReference type="EnsemblBacteria" id="AAL63407">
    <property type="protein sequence ID" value="AAL63407"/>
    <property type="gene ID" value="PAE1326"/>
</dbReference>
<evidence type="ECO:0000313" key="1">
    <source>
        <dbReference type="EMBL" id="AAL63407.1"/>
    </source>
</evidence>
<dbReference type="KEGG" id="pai:PAE1326"/>
<dbReference type="STRING" id="178306.PAE1326"/>